<evidence type="ECO:0000256" key="7">
    <source>
        <dbReference type="ARBA" id="ARBA00022741"/>
    </source>
</evidence>
<dbReference type="UniPathway" id="UPA00958"/>
<dbReference type="PANTHER" id="PTHR46969:SF1">
    <property type="entry name" value="BIFUNCTIONAL PROTEIN HLDE"/>
    <property type="match status" value="1"/>
</dbReference>
<feature type="binding site" evidence="16">
    <location>
        <begin position="193"/>
        <end position="196"/>
    </location>
    <ligand>
        <name>ATP</name>
        <dbReference type="ChEBI" id="CHEBI:30616"/>
    </ligand>
</feature>
<evidence type="ECO:0000313" key="19">
    <source>
        <dbReference type="EMBL" id="OAI11380.1"/>
    </source>
</evidence>
<dbReference type="SUPFAM" id="SSF52374">
    <property type="entry name" value="Nucleotidylyl transferase"/>
    <property type="match status" value="1"/>
</dbReference>
<dbReference type="GO" id="GO:0005829">
    <property type="term" value="C:cytosol"/>
    <property type="evidence" value="ECO:0007669"/>
    <property type="project" value="TreeGrafter"/>
</dbReference>
<evidence type="ECO:0000256" key="13">
    <source>
        <dbReference type="ARBA" id="ARBA00052873"/>
    </source>
</evidence>
<dbReference type="Gene3D" id="3.40.1190.20">
    <property type="match status" value="1"/>
</dbReference>
<dbReference type="NCBIfam" id="TIGR02199">
    <property type="entry name" value="rfaE_dom_II"/>
    <property type="match status" value="1"/>
</dbReference>
<dbReference type="EC" id="2.7.7.70" evidence="16"/>
<dbReference type="FunFam" id="3.40.1190.20:FF:000002">
    <property type="entry name" value="Bifunctional protein HldE"/>
    <property type="match status" value="1"/>
</dbReference>
<evidence type="ECO:0000259" key="17">
    <source>
        <dbReference type="Pfam" id="PF00294"/>
    </source>
</evidence>
<dbReference type="RefSeq" id="WP_066985922.1">
    <property type="nucleotide sequence ID" value="NZ_LUUI01000142.1"/>
</dbReference>
<comment type="function">
    <text evidence="2 16">Catalyzes the ADP transfer from ATP to D-glycero-beta-D-manno-heptose 1-phosphate, yielding ADP-D-glycero-beta-D-manno-heptose.</text>
</comment>
<name>A0A177N2E8_9GAMM</name>
<comment type="similarity">
    <text evidence="14 16">In the N-terminal section; belongs to the carbohydrate kinase PfkB family.</text>
</comment>
<dbReference type="Pfam" id="PF00294">
    <property type="entry name" value="PfkB"/>
    <property type="match status" value="1"/>
</dbReference>
<comment type="catalytic activity">
    <reaction evidence="12 16">
        <text>D-glycero-beta-D-manno-heptose 1-phosphate + ATP + H(+) = ADP-D-glycero-beta-D-manno-heptose + diphosphate</text>
        <dbReference type="Rhea" id="RHEA:27465"/>
        <dbReference type="ChEBI" id="CHEBI:15378"/>
        <dbReference type="ChEBI" id="CHEBI:30616"/>
        <dbReference type="ChEBI" id="CHEBI:33019"/>
        <dbReference type="ChEBI" id="CHEBI:59967"/>
        <dbReference type="ChEBI" id="CHEBI:61593"/>
        <dbReference type="EC" id="2.7.7.70"/>
    </reaction>
</comment>
<dbReference type="InterPro" id="IPR014729">
    <property type="entry name" value="Rossmann-like_a/b/a_fold"/>
</dbReference>
<evidence type="ECO:0000256" key="2">
    <source>
        <dbReference type="ARBA" id="ARBA00003753"/>
    </source>
</evidence>
<dbReference type="Gene3D" id="3.40.50.620">
    <property type="entry name" value="HUPs"/>
    <property type="match status" value="1"/>
</dbReference>
<comment type="pathway">
    <text evidence="3">Bacterial outer membrane biogenesis; LPS core biosynthesis.</text>
</comment>
<feature type="domain" description="Carbohydrate kinase PfkB" evidence="17">
    <location>
        <begin position="10"/>
        <end position="301"/>
    </location>
</feature>
<dbReference type="NCBIfam" id="NF008454">
    <property type="entry name" value="PRK11316.1"/>
    <property type="match status" value="1"/>
</dbReference>
<proteinExistence type="inferred from homology"/>
<comment type="catalytic activity">
    <reaction evidence="13 16">
        <text>D-glycero-beta-D-manno-heptose 7-phosphate + ATP = D-glycero-beta-D-manno-heptose 1,7-bisphosphate + ADP + H(+)</text>
        <dbReference type="Rhea" id="RHEA:27473"/>
        <dbReference type="ChEBI" id="CHEBI:15378"/>
        <dbReference type="ChEBI" id="CHEBI:30616"/>
        <dbReference type="ChEBI" id="CHEBI:60204"/>
        <dbReference type="ChEBI" id="CHEBI:60208"/>
        <dbReference type="ChEBI" id="CHEBI:456216"/>
        <dbReference type="EC" id="2.7.1.167"/>
    </reaction>
</comment>
<evidence type="ECO:0000256" key="9">
    <source>
        <dbReference type="ARBA" id="ARBA00022840"/>
    </source>
</evidence>
<feature type="active site" evidence="16">
    <location>
        <position position="262"/>
    </location>
</feature>
<evidence type="ECO:0000256" key="11">
    <source>
        <dbReference type="ARBA" id="ARBA00023277"/>
    </source>
</evidence>
<evidence type="ECO:0000313" key="20">
    <source>
        <dbReference type="Proteomes" id="UP000078476"/>
    </source>
</evidence>
<keyword evidence="6 16" id="KW-0548">Nucleotidyltransferase</keyword>
<comment type="similarity">
    <text evidence="15 16">In the C-terminal section; belongs to the cytidylyltransferase family.</text>
</comment>
<reference evidence="19 20" key="1">
    <citation type="submission" date="2016-03" db="EMBL/GenBank/DDBJ databases">
        <authorList>
            <person name="Ploux O."/>
        </authorList>
    </citation>
    <scope>NUCLEOTIDE SEQUENCE [LARGE SCALE GENOMIC DNA]</scope>
    <source>
        <strain evidence="19 20">R-45370</strain>
    </source>
</reference>
<evidence type="ECO:0000256" key="14">
    <source>
        <dbReference type="ARBA" id="ARBA00060955"/>
    </source>
</evidence>
<dbReference type="Proteomes" id="UP000078476">
    <property type="component" value="Unassembled WGS sequence"/>
</dbReference>
<keyword evidence="20" id="KW-1185">Reference proteome</keyword>
<feature type="region of interest" description="Ribokinase" evidence="16">
    <location>
        <begin position="1"/>
        <end position="314"/>
    </location>
</feature>
<dbReference type="GO" id="GO:0009244">
    <property type="term" value="P:lipopolysaccharide core region biosynthetic process"/>
    <property type="evidence" value="ECO:0007669"/>
    <property type="project" value="UniProtKB-UniPathway"/>
</dbReference>
<keyword evidence="5 16" id="KW-0808">Transferase</keyword>
<dbReference type="GO" id="GO:0016773">
    <property type="term" value="F:phosphotransferase activity, alcohol group as acceptor"/>
    <property type="evidence" value="ECO:0007669"/>
    <property type="project" value="InterPro"/>
</dbReference>
<dbReference type="GO" id="GO:0033785">
    <property type="term" value="F:heptose 7-phosphate kinase activity"/>
    <property type="evidence" value="ECO:0007669"/>
    <property type="project" value="UniProtKB-UniRule"/>
</dbReference>
<dbReference type="GO" id="GO:0033786">
    <property type="term" value="F:heptose-1-phosphate adenylyltransferase activity"/>
    <property type="evidence" value="ECO:0007669"/>
    <property type="project" value="UniProtKB-UniRule"/>
</dbReference>
<dbReference type="InterPro" id="IPR029056">
    <property type="entry name" value="Ribokinase-like"/>
</dbReference>
<evidence type="ECO:0000256" key="6">
    <source>
        <dbReference type="ARBA" id="ARBA00022695"/>
    </source>
</evidence>
<dbReference type="InterPro" id="IPR011914">
    <property type="entry name" value="RfaE_dom_II"/>
</dbReference>
<evidence type="ECO:0000256" key="4">
    <source>
        <dbReference type="ARBA" id="ARBA00011738"/>
    </source>
</evidence>
<dbReference type="InterPro" id="IPR011913">
    <property type="entry name" value="RfaE_dom_I"/>
</dbReference>
<feature type="region of interest" description="Cytidylyltransferase" evidence="16">
    <location>
        <begin position="342"/>
        <end position="476"/>
    </location>
</feature>
<dbReference type="InterPro" id="IPR023030">
    <property type="entry name" value="Bifunc_HldE"/>
</dbReference>
<dbReference type="NCBIfam" id="TIGR00125">
    <property type="entry name" value="cyt_tran_rel"/>
    <property type="match status" value="1"/>
</dbReference>
<keyword evidence="9 16" id="KW-0067">ATP-binding</keyword>
<comment type="pathway">
    <text evidence="16">Nucleotide-sugar biosynthesis; ADP-L-glycero-beta-D-manno-heptose biosynthesis; ADP-L-glycero-beta-D-manno-heptose from D-glycero-beta-D-manno-heptose 7-phosphate: step 3/4.</text>
</comment>
<evidence type="ECO:0000256" key="10">
    <source>
        <dbReference type="ARBA" id="ARBA00023268"/>
    </source>
</evidence>
<evidence type="ECO:0000256" key="5">
    <source>
        <dbReference type="ARBA" id="ARBA00022679"/>
    </source>
</evidence>
<dbReference type="InterPro" id="IPR011611">
    <property type="entry name" value="PfkB_dom"/>
</dbReference>
<dbReference type="InterPro" id="IPR004821">
    <property type="entry name" value="Cyt_trans-like"/>
</dbReference>
<keyword evidence="8 16" id="KW-0418">Kinase</keyword>
<comment type="pathway">
    <text evidence="16">Nucleotide-sugar biosynthesis; ADP-L-glycero-beta-D-manno-heptose biosynthesis; ADP-L-glycero-beta-D-manno-heptose from D-glycero-beta-D-manno-heptose 7-phosphate: step 1/4.</text>
</comment>
<dbReference type="FunFam" id="3.40.50.620:FF:000028">
    <property type="entry name" value="Bifunctional protein HldE"/>
    <property type="match status" value="1"/>
</dbReference>
<dbReference type="CDD" id="cd01172">
    <property type="entry name" value="RfaE_like"/>
    <property type="match status" value="1"/>
</dbReference>
<evidence type="ECO:0000256" key="15">
    <source>
        <dbReference type="ARBA" id="ARBA00061122"/>
    </source>
</evidence>
<keyword evidence="7 16" id="KW-0547">Nucleotide-binding</keyword>
<feature type="domain" description="Cytidyltransferase-like" evidence="18">
    <location>
        <begin position="343"/>
        <end position="447"/>
    </location>
</feature>
<comment type="function">
    <text evidence="1 16">Catalyzes the phosphorylation of D-glycero-D-manno-heptose 7-phosphate at the C-1 position to selectively form D-glycero-beta-D-manno-heptose-1,7-bisphosphate.</text>
</comment>
<dbReference type="UniPathway" id="UPA00356">
    <property type="reaction ID" value="UER00437"/>
</dbReference>
<keyword evidence="10 16" id="KW-0511">Multifunctional enzyme</keyword>
<evidence type="ECO:0000256" key="8">
    <source>
        <dbReference type="ARBA" id="ARBA00022777"/>
    </source>
</evidence>
<dbReference type="PANTHER" id="PTHR46969">
    <property type="entry name" value="BIFUNCTIONAL PROTEIN HLDE"/>
    <property type="match status" value="1"/>
</dbReference>
<evidence type="ECO:0000256" key="12">
    <source>
        <dbReference type="ARBA" id="ARBA00047428"/>
    </source>
</evidence>
<dbReference type="InterPro" id="IPR002173">
    <property type="entry name" value="Carboh/pur_kinase_PfkB_CS"/>
</dbReference>
<dbReference type="PROSITE" id="PS00583">
    <property type="entry name" value="PFKB_KINASES_1"/>
    <property type="match status" value="1"/>
</dbReference>
<accession>A0A177N2E8</accession>
<comment type="subunit">
    <text evidence="4 16">Homodimer.</text>
</comment>
<evidence type="ECO:0000259" key="18">
    <source>
        <dbReference type="Pfam" id="PF01467"/>
    </source>
</evidence>
<protein>
    <recommendedName>
        <fullName evidence="16">Bifunctional protein HldE</fullName>
    </recommendedName>
    <domain>
        <recommendedName>
            <fullName evidence="16">D-beta-D-heptose 7-phosphate kinase</fullName>
            <ecNumber evidence="16">2.7.1.167</ecNumber>
        </recommendedName>
        <alternativeName>
            <fullName evidence="16">D-beta-D-heptose 7-phosphotransferase</fullName>
        </alternativeName>
        <alternativeName>
            <fullName evidence="16">D-glycero-beta-D-manno-heptose-7-phosphate kinase</fullName>
        </alternativeName>
    </domain>
    <domain>
        <recommendedName>
            <fullName evidence="16">D-beta-D-heptose 1-phosphate adenylyltransferase</fullName>
            <ecNumber evidence="16">2.7.7.70</ecNumber>
        </recommendedName>
        <alternativeName>
            <fullName evidence="16">D-glycero-beta-D-manno-heptose 1-phosphate adenylyltransferase</fullName>
        </alternativeName>
    </domain>
</protein>
<dbReference type="STRING" id="980561.A1359_14635"/>
<gene>
    <name evidence="16" type="primary">hldE</name>
    <name evidence="19" type="ORF">A1359_14635</name>
</gene>
<dbReference type="OrthoDB" id="9802794at2"/>
<dbReference type="NCBIfam" id="TIGR02198">
    <property type="entry name" value="rfaE_dom_I"/>
    <property type="match status" value="1"/>
</dbReference>
<organism evidence="19 20">
    <name type="scientific">Methylomonas lenta</name>
    <dbReference type="NCBI Taxonomy" id="980561"/>
    <lineage>
        <taxon>Bacteria</taxon>
        <taxon>Pseudomonadati</taxon>
        <taxon>Pseudomonadota</taxon>
        <taxon>Gammaproteobacteria</taxon>
        <taxon>Methylococcales</taxon>
        <taxon>Methylococcaceae</taxon>
        <taxon>Methylomonas</taxon>
    </lineage>
</organism>
<evidence type="ECO:0000256" key="1">
    <source>
        <dbReference type="ARBA" id="ARBA00002319"/>
    </source>
</evidence>
<dbReference type="GO" id="GO:0097171">
    <property type="term" value="P:ADP-L-glycero-beta-D-manno-heptose biosynthetic process"/>
    <property type="evidence" value="ECO:0007669"/>
    <property type="project" value="UniProtKB-UniPathway"/>
</dbReference>
<comment type="caution">
    <text evidence="19">The sequence shown here is derived from an EMBL/GenBank/DDBJ whole genome shotgun (WGS) entry which is preliminary data.</text>
</comment>
<sequence>MQLPNYSAARVLVVGDLMLDRYWHGPTSRISPEAPVPVVHVKQDEQRAGGAGNVALNIAALGAKASLLGYTGEDEAAVALETLLKKAGVLCLFQGIPHHPTITKLRVMSRHQQLIRLDFEDGFHDMDCDMLLHQYHAEMMQSQVVVLSDYGKGTLSDVQPFIRLAKQLKKPVLVDPKGSDFSIYKQATLITPNLSEFESVVGVCRDEQQIVERGYNLLTELELSALLVTRGEQGMSLLSKDAEPLHLPTHAREVFDVTGAGDTVISVLAASLAAKKSLAEATQLANIGAGIVVGKMGTATVNTEELATALHGPRAHHKGVGTLDVVLNERAAAKQNGEKVVATNGCFDILHPGHVRYLKQAKTLGDRLVVLVNSDASVQRLKGPERPVNPLDHRMEMLAALECVDWVVPFEEDTPQQVIDQLLPDILVKGGDYTDITSIAGHESVLANGGEVKILSFIEGHSTTSIIQTIKDKTGN</sequence>
<evidence type="ECO:0000256" key="16">
    <source>
        <dbReference type="HAMAP-Rule" id="MF_01603"/>
    </source>
</evidence>
<dbReference type="HAMAP" id="MF_01603">
    <property type="entry name" value="HldE"/>
    <property type="match status" value="1"/>
</dbReference>
<evidence type="ECO:0000256" key="3">
    <source>
        <dbReference type="ARBA" id="ARBA00004713"/>
    </source>
</evidence>
<dbReference type="AlphaFoldDB" id="A0A177N2E8"/>
<dbReference type="EC" id="2.7.1.167" evidence="16"/>
<dbReference type="Pfam" id="PF01467">
    <property type="entry name" value="CTP_transf_like"/>
    <property type="match status" value="1"/>
</dbReference>
<dbReference type="SUPFAM" id="SSF53613">
    <property type="entry name" value="Ribokinase-like"/>
    <property type="match status" value="1"/>
</dbReference>
<dbReference type="EMBL" id="LUUI01000142">
    <property type="protein sequence ID" value="OAI11380.1"/>
    <property type="molecule type" value="Genomic_DNA"/>
</dbReference>
<dbReference type="GO" id="GO:0005524">
    <property type="term" value="F:ATP binding"/>
    <property type="evidence" value="ECO:0007669"/>
    <property type="project" value="UniProtKB-UniRule"/>
</dbReference>
<keyword evidence="11 16" id="KW-0119">Carbohydrate metabolism</keyword>